<sequence length="129" mass="14008">MQLNQAPPPRHHHTSSFVRVHRAPPPPHPSQAKPRWGACLRQSIKRMATVPSNTLVKVAELVSTHSSPESVYGAGHGVEADARACAHVPEEAPHGVPVLGRGRCYSWRAGLHGGVPPRCLCTRWRLGMA</sequence>
<evidence type="ECO:0000256" key="1">
    <source>
        <dbReference type="SAM" id="MobiDB-lite"/>
    </source>
</evidence>
<evidence type="ECO:0000313" key="2">
    <source>
        <dbReference type="EMBL" id="ACR35466.1"/>
    </source>
</evidence>
<feature type="region of interest" description="Disordered" evidence="1">
    <location>
        <begin position="1"/>
        <end position="35"/>
    </location>
</feature>
<reference evidence="2" key="1">
    <citation type="journal article" date="2009" name="PLoS Genet.">
        <title>Sequencing, mapping, and analysis of 27,455 maize full-length cDNAs.</title>
        <authorList>
            <person name="Soderlund C."/>
            <person name="Descour A."/>
            <person name="Kudrna D."/>
            <person name="Bomhoff M."/>
            <person name="Boyd L."/>
            <person name="Currie J."/>
            <person name="Angelova A."/>
            <person name="Collura K."/>
            <person name="Wissotski M."/>
            <person name="Ashley E."/>
            <person name="Morrow D."/>
            <person name="Fernandes J."/>
            <person name="Walbot V."/>
            <person name="Yu Y."/>
        </authorList>
    </citation>
    <scope>NUCLEOTIDE SEQUENCE</scope>
    <source>
        <strain evidence="2">B73</strain>
    </source>
</reference>
<accession>C4J2R6</accession>
<dbReference type="AlphaFoldDB" id="C4J2R6"/>
<proteinExistence type="evidence at transcript level"/>
<protein>
    <submittedName>
        <fullName evidence="2">Uncharacterized protein</fullName>
    </submittedName>
</protein>
<dbReference type="EMBL" id="BT085113">
    <property type="protein sequence ID" value="ACR35466.1"/>
    <property type="molecule type" value="mRNA"/>
</dbReference>
<organism evidence="2">
    <name type="scientific">Zea mays</name>
    <name type="common">Maize</name>
    <dbReference type="NCBI Taxonomy" id="4577"/>
    <lineage>
        <taxon>Eukaryota</taxon>
        <taxon>Viridiplantae</taxon>
        <taxon>Streptophyta</taxon>
        <taxon>Embryophyta</taxon>
        <taxon>Tracheophyta</taxon>
        <taxon>Spermatophyta</taxon>
        <taxon>Magnoliopsida</taxon>
        <taxon>Liliopsida</taxon>
        <taxon>Poales</taxon>
        <taxon>Poaceae</taxon>
        <taxon>PACMAD clade</taxon>
        <taxon>Panicoideae</taxon>
        <taxon>Andropogonodae</taxon>
        <taxon>Andropogoneae</taxon>
        <taxon>Tripsacinae</taxon>
        <taxon>Zea</taxon>
    </lineage>
</organism>
<feature type="compositionally biased region" description="Basic residues" evidence="1">
    <location>
        <begin position="9"/>
        <end position="22"/>
    </location>
</feature>
<name>C4J2R6_MAIZE</name>